<evidence type="ECO:0000313" key="2">
    <source>
        <dbReference type="Proteomes" id="UP001165186"/>
    </source>
</evidence>
<sequence>MPDADSPRFQSALTSTGYDPAISPPTAVLIANGLYFTVMTVLFVWLGSAADYGSFSLYIISYIAYGATLVFYTAPFPRLARYMPHVRKARDEDLKEGKISQADYDRIESLEKNHLSNISTAHSNIGYLLTLAINLSVLLPLQGHDYANNWAYFLTNSYWIVLGIWWFIF</sequence>
<organism evidence="1 2">
    <name type="scientific">Neofusicoccum parvum</name>
    <dbReference type="NCBI Taxonomy" id="310453"/>
    <lineage>
        <taxon>Eukaryota</taxon>
        <taxon>Fungi</taxon>
        <taxon>Dikarya</taxon>
        <taxon>Ascomycota</taxon>
        <taxon>Pezizomycotina</taxon>
        <taxon>Dothideomycetes</taxon>
        <taxon>Dothideomycetes incertae sedis</taxon>
        <taxon>Botryosphaeriales</taxon>
        <taxon>Botryosphaeriaceae</taxon>
        <taxon>Neofusicoccum</taxon>
    </lineage>
</organism>
<protein>
    <submittedName>
        <fullName evidence="1">MFS general substrate transporter</fullName>
    </submittedName>
</protein>
<accession>A0ACB5SEU5</accession>
<reference evidence="1" key="1">
    <citation type="submission" date="2024-09" db="EMBL/GenBank/DDBJ databases">
        <title>Draft Genome Sequences of Neofusicoccum parvum.</title>
        <authorList>
            <person name="Ashida A."/>
            <person name="Camagna M."/>
            <person name="Tanaka A."/>
            <person name="Takemoto D."/>
        </authorList>
    </citation>
    <scope>NUCLEOTIDE SEQUENCE</scope>
    <source>
        <strain evidence="1">PPO83</strain>
    </source>
</reference>
<comment type="caution">
    <text evidence="1">The sequence shown here is derived from an EMBL/GenBank/DDBJ whole genome shotgun (WGS) entry which is preliminary data.</text>
</comment>
<proteinExistence type="predicted"/>
<name>A0ACB5SEU5_9PEZI</name>
<dbReference type="Proteomes" id="UP001165186">
    <property type="component" value="Unassembled WGS sequence"/>
</dbReference>
<keyword evidence="2" id="KW-1185">Reference proteome</keyword>
<evidence type="ECO:0000313" key="1">
    <source>
        <dbReference type="EMBL" id="GME37402.1"/>
    </source>
</evidence>
<gene>
    <name evidence="1" type="primary">g1135</name>
    <name evidence="1" type="ORF">NpPPO83_00001135</name>
</gene>
<dbReference type="EMBL" id="BSXG01000324">
    <property type="protein sequence ID" value="GME37402.1"/>
    <property type="molecule type" value="Genomic_DNA"/>
</dbReference>